<dbReference type="Gene3D" id="3.60.10.10">
    <property type="entry name" value="Endonuclease/exonuclease/phosphatase"/>
    <property type="match status" value="1"/>
</dbReference>
<dbReference type="PaxDb" id="2903-EOD25756"/>
<evidence type="ECO:0000313" key="3">
    <source>
        <dbReference type="EnsemblProtists" id="EOD25756"/>
    </source>
</evidence>
<dbReference type="PANTHER" id="PTHR11200">
    <property type="entry name" value="INOSITOL 5-PHOSPHATASE"/>
    <property type="match status" value="1"/>
</dbReference>
<evidence type="ECO:0000313" key="4">
    <source>
        <dbReference type="Proteomes" id="UP000013827"/>
    </source>
</evidence>
<dbReference type="HOGENOM" id="CLU_454514_0_0_1"/>
<dbReference type="Pfam" id="PF22669">
    <property type="entry name" value="Exo_endo_phos2"/>
    <property type="match status" value="1"/>
</dbReference>
<reference evidence="3" key="2">
    <citation type="submission" date="2024-10" db="UniProtKB">
        <authorList>
            <consortium name="EnsemblProtists"/>
        </authorList>
    </citation>
    <scope>IDENTIFICATION</scope>
</reference>
<dbReference type="Proteomes" id="UP000013827">
    <property type="component" value="Unassembled WGS sequence"/>
</dbReference>
<reference evidence="4" key="1">
    <citation type="journal article" date="2013" name="Nature">
        <title>Pan genome of the phytoplankton Emiliania underpins its global distribution.</title>
        <authorList>
            <person name="Read B.A."/>
            <person name="Kegel J."/>
            <person name="Klute M.J."/>
            <person name="Kuo A."/>
            <person name="Lefebvre S.C."/>
            <person name="Maumus F."/>
            <person name="Mayer C."/>
            <person name="Miller J."/>
            <person name="Monier A."/>
            <person name="Salamov A."/>
            <person name="Young J."/>
            <person name="Aguilar M."/>
            <person name="Claverie J.M."/>
            <person name="Frickenhaus S."/>
            <person name="Gonzalez K."/>
            <person name="Herman E.K."/>
            <person name="Lin Y.C."/>
            <person name="Napier J."/>
            <person name="Ogata H."/>
            <person name="Sarno A.F."/>
            <person name="Shmutz J."/>
            <person name="Schroeder D."/>
            <person name="de Vargas C."/>
            <person name="Verret F."/>
            <person name="von Dassow P."/>
            <person name="Valentin K."/>
            <person name="Van de Peer Y."/>
            <person name="Wheeler G."/>
            <person name="Dacks J.B."/>
            <person name="Delwiche C.F."/>
            <person name="Dyhrman S.T."/>
            <person name="Glockner G."/>
            <person name="John U."/>
            <person name="Richards T."/>
            <person name="Worden A.Z."/>
            <person name="Zhang X."/>
            <person name="Grigoriev I.V."/>
            <person name="Allen A.E."/>
            <person name="Bidle K."/>
            <person name="Borodovsky M."/>
            <person name="Bowler C."/>
            <person name="Brownlee C."/>
            <person name="Cock J.M."/>
            <person name="Elias M."/>
            <person name="Gladyshev V.N."/>
            <person name="Groth M."/>
            <person name="Guda C."/>
            <person name="Hadaegh A."/>
            <person name="Iglesias-Rodriguez M.D."/>
            <person name="Jenkins J."/>
            <person name="Jones B.M."/>
            <person name="Lawson T."/>
            <person name="Leese F."/>
            <person name="Lindquist E."/>
            <person name="Lobanov A."/>
            <person name="Lomsadze A."/>
            <person name="Malik S.B."/>
            <person name="Marsh M.E."/>
            <person name="Mackinder L."/>
            <person name="Mock T."/>
            <person name="Mueller-Roeber B."/>
            <person name="Pagarete A."/>
            <person name="Parker M."/>
            <person name="Probert I."/>
            <person name="Quesneville H."/>
            <person name="Raines C."/>
            <person name="Rensing S.A."/>
            <person name="Riano-Pachon D.M."/>
            <person name="Richier S."/>
            <person name="Rokitta S."/>
            <person name="Shiraiwa Y."/>
            <person name="Soanes D.M."/>
            <person name="van der Giezen M."/>
            <person name="Wahlund T.M."/>
            <person name="Williams B."/>
            <person name="Wilson W."/>
            <person name="Wolfe G."/>
            <person name="Wurch L.L."/>
        </authorList>
    </citation>
    <scope>NUCLEOTIDE SEQUENCE</scope>
</reference>
<dbReference type="GO" id="GO:0004439">
    <property type="term" value="F:phosphatidylinositol-4,5-bisphosphate 5-phosphatase activity"/>
    <property type="evidence" value="ECO:0007669"/>
    <property type="project" value="TreeGrafter"/>
</dbReference>
<dbReference type="RefSeq" id="XP_005778185.1">
    <property type="nucleotide sequence ID" value="XM_005778128.1"/>
</dbReference>
<dbReference type="EnsemblProtists" id="EOD25756">
    <property type="protein sequence ID" value="EOD25756"/>
    <property type="gene ID" value="EMIHUDRAFT_100688"/>
</dbReference>
<accession>A0A0D3JQH1</accession>
<dbReference type="eggNOG" id="KOG0565">
    <property type="taxonomic scope" value="Eukaryota"/>
</dbReference>
<dbReference type="InterPro" id="IPR000300">
    <property type="entry name" value="IPPc"/>
</dbReference>
<protein>
    <recommendedName>
        <fullName evidence="2">Inositol polyphosphate-related phosphatase domain-containing protein</fullName>
    </recommendedName>
</protein>
<dbReference type="PANTHER" id="PTHR11200:SF275">
    <property type="entry name" value="LD06095P"/>
    <property type="match status" value="1"/>
</dbReference>
<dbReference type="InterPro" id="IPR036691">
    <property type="entry name" value="Endo/exonu/phosph_ase_sf"/>
</dbReference>
<feature type="region of interest" description="Disordered" evidence="1">
    <location>
        <begin position="64"/>
        <end position="134"/>
    </location>
</feature>
<dbReference type="SUPFAM" id="SSF49562">
    <property type="entry name" value="C2 domain (Calcium/lipid-binding domain, CaLB)"/>
    <property type="match status" value="1"/>
</dbReference>
<dbReference type="AlphaFoldDB" id="A0A0D3JQH1"/>
<keyword evidence="4" id="KW-1185">Reference proteome</keyword>
<sequence length="636" mass="67714">MPLSRASSAGKRERARAYNKALPLTIRCLTWNVGNAKPVAAELAHALPDGLDEDIIVVGTQENSYKAGKGGRKQAVAQEKRAVAQESPEPTEKAGSAYSAYEPAPTPGSPHSSVGDTEEREEDSAAAVGGGGKGHAEWEEMLARRLGRGYVPVRHVRLWEMRLSVYVKASQRANVTKVHVASAATGGPGGMLGNKGGLVVRLRLGATSLAFVSCHLAAHSHMLSRRNHNCSELLRETASALGPRHLTAAAQFDHVFWLGDLNYRTDLNAAAAAAGEEAPFPTDEEHHGQVLRLVEQGDWGALLGADQLAASRAAGEAFVGFEEGPIAFAPTFKVERSSELVYQQKRIPSYCDRVLWKSAAGLRGAVSQTSLAALPRVSTSDHKPVVATFSLTPSEALRGTMQEVRSGGSRGSRGSSRKSSLFGNVSSSFAAGSASFTGSRAYASLDVVRPTVDMDYTGGCDPYCVVSANPYELLYCAAHEHVLKKGEAAASTVKHGQDCTWPDDEVPLLRLRGVRTAALPHTTLLLAVLDKDNVILGKDDPVGVVQVPLRPVGWSQDSDLPPSFEVEFDEPLVQGMASTDLKSGRPLGRLRGTLSIATTAEAIEEALAEARADGAGEKARTVKLGASAFERRWRCC</sequence>
<organism evidence="3 4">
    <name type="scientific">Emiliania huxleyi (strain CCMP1516)</name>
    <dbReference type="NCBI Taxonomy" id="280463"/>
    <lineage>
        <taxon>Eukaryota</taxon>
        <taxon>Haptista</taxon>
        <taxon>Haptophyta</taxon>
        <taxon>Prymnesiophyceae</taxon>
        <taxon>Isochrysidales</taxon>
        <taxon>Noelaerhabdaceae</taxon>
        <taxon>Emiliania</taxon>
    </lineage>
</organism>
<name>A0A0D3JQH1_EMIH1</name>
<dbReference type="InterPro" id="IPR046985">
    <property type="entry name" value="IP5"/>
</dbReference>
<dbReference type="OMA" id="SEYHYAM"/>
<dbReference type="InterPro" id="IPR035892">
    <property type="entry name" value="C2_domain_sf"/>
</dbReference>
<dbReference type="KEGG" id="ehx:EMIHUDRAFT_100688"/>
<evidence type="ECO:0000256" key="1">
    <source>
        <dbReference type="SAM" id="MobiDB-lite"/>
    </source>
</evidence>
<dbReference type="GeneID" id="17271302"/>
<feature type="domain" description="Inositol polyphosphate-related phosphatase" evidence="2">
    <location>
        <begin position="22"/>
        <end position="397"/>
    </location>
</feature>
<dbReference type="STRING" id="2903.R1ES07"/>
<dbReference type="GO" id="GO:0046856">
    <property type="term" value="P:phosphatidylinositol dephosphorylation"/>
    <property type="evidence" value="ECO:0007669"/>
    <property type="project" value="InterPro"/>
</dbReference>
<evidence type="ECO:0000259" key="2">
    <source>
        <dbReference type="SMART" id="SM00128"/>
    </source>
</evidence>
<dbReference type="Gene3D" id="2.60.40.150">
    <property type="entry name" value="C2 domain"/>
    <property type="match status" value="1"/>
</dbReference>
<dbReference type="SMART" id="SM00128">
    <property type="entry name" value="IPPc"/>
    <property type="match status" value="1"/>
</dbReference>
<proteinExistence type="predicted"/>
<dbReference type="SUPFAM" id="SSF56219">
    <property type="entry name" value="DNase I-like"/>
    <property type="match status" value="1"/>
</dbReference>